<reference evidence="3 4" key="1">
    <citation type="submission" date="2021-06" db="EMBL/GenBank/DDBJ databases">
        <authorList>
            <person name="Palmer J.M."/>
        </authorList>
    </citation>
    <scope>NUCLEOTIDE SEQUENCE [LARGE SCALE GENOMIC DNA]</scope>
    <source>
        <strain evidence="3 4">XC_2019</strain>
        <tissue evidence="3">Muscle</tissue>
    </source>
</reference>
<dbReference type="Proteomes" id="UP001434883">
    <property type="component" value="Unassembled WGS sequence"/>
</dbReference>
<evidence type="ECO:0000256" key="1">
    <source>
        <dbReference type="SAM" id="MobiDB-lite"/>
    </source>
</evidence>
<sequence>MLKVVFVLGCLLCLTLAYSVDSASNRVERSPGRHHPNRGHGPSHGNNNRPCIDEKELQRILQILLNTAAATTTRAATTSAATTTTAATTTAATTATVAAT</sequence>
<evidence type="ECO:0000313" key="3">
    <source>
        <dbReference type="EMBL" id="MEQ2198995.1"/>
    </source>
</evidence>
<feature type="region of interest" description="Disordered" evidence="1">
    <location>
        <begin position="24"/>
        <end position="51"/>
    </location>
</feature>
<comment type="caution">
    <text evidence="3">The sequence shown here is derived from an EMBL/GenBank/DDBJ whole genome shotgun (WGS) entry which is preliminary data.</text>
</comment>
<name>A0ABV0QT72_9TELE</name>
<accession>A0ABV0QT72</accession>
<feature type="chain" id="PRO_5045413861" evidence="2">
    <location>
        <begin position="18"/>
        <end position="100"/>
    </location>
</feature>
<protein>
    <submittedName>
        <fullName evidence="3">Uncharacterized protein</fullName>
    </submittedName>
</protein>
<evidence type="ECO:0000313" key="4">
    <source>
        <dbReference type="Proteomes" id="UP001434883"/>
    </source>
</evidence>
<feature type="signal peptide" evidence="2">
    <location>
        <begin position="1"/>
        <end position="17"/>
    </location>
</feature>
<evidence type="ECO:0000256" key="2">
    <source>
        <dbReference type="SAM" id="SignalP"/>
    </source>
</evidence>
<dbReference type="EMBL" id="JAHRIN010021719">
    <property type="protein sequence ID" value="MEQ2198995.1"/>
    <property type="molecule type" value="Genomic_DNA"/>
</dbReference>
<organism evidence="3 4">
    <name type="scientific">Xenoophorus captivus</name>
    <dbReference type="NCBI Taxonomy" id="1517983"/>
    <lineage>
        <taxon>Eukaryota</taxon>
        <taxon>Metazoa</taxon>
        <taxon>Chordata</taxon>
        <taxon>Craniata</taxon>
        <taxon>Vertebrata</taxon>
        <taxon>Euteleostomi</taxon>
        <taxon>Actinopterygii</taxon>
        <taxon>Neopterygii</taxon>
        <taxon>Teleostei</taxon>
        <taxon>Neoteleostei</taxon>
        <taxon>Acanthomorphata</taxon>
        <taxon>Ovalentaria</taxon>
        <taxon>Atherinomorphae</taxon>
        <taxon>Cyprinodontiformes</taxon>
        <taxon>Goodeidae</taxon>
        <taxon>Xenoophorus</taxon>
    </lineage>
</organism>
<keyword evidence="4" id="KW-1185">Reference proteome</keyword>
<keyword evidence="2" id="KW-0732">Signal</keyword>
<proteinExistence type="predicted"/>
<gene>
    <name evidence="3" type="ORF">XENOCAPTIV_022159</name>
</gene>